<reference evidence="2 3" key="1">
    <citation type="journal article" date="2018" name="Nat. Ecol. Evol.">
        <title>Pezizomycetes genomes reveal the molecular basis of ectomycorrhizal truffle lifestyle.</title>
        <authorList>
            <person name="Murat C."/>
            <person name="Payen T."/>
            <person name="Noel B."/>
            <person name="Kuo A."/>
            <person name="Morin E."/>
            <person name="Chen J."/>
            <person name="Kohler A."/>
            <person name="Krizsan K."/>
            <person name="Balestrini R."/>
            <person name="Da Silva C."/>
            <person name="Montanini B."/>
            <person name="Hainaut M."/>
            <person name="Levati E."/>
            <person name="Barry K.W."/>
            <person name="Belfiori B."/>
            <person name="Cichocki N."/>
            <person name="Clum A."/>
            <person name="Dockter R.B."/>
            <person name="Fauchery L."/>
            <person name="Guy J."/>
            <person name="Iotti M."/>
            <person name="Le Tacon F."/>
            <person name="Lindquist E.A."/>
            <person name="Lipzen A."/>
            <person name="Malagnac F."/>
            <person name="Mello A."/>
            <person name="Molinier V."/>
            <person name="Miyauchi S."/>
            <person name="Poulain J."/>
            <person name="Riccioni C."/>
            <person name="Rubini A."/>
            <person name="Sitrit Y."/>
            <person name="Splivallo R."/>
            <person name="Traeger S."/>
            <person name="Wang M."/>
            <person name="Zifcakova L."/>
            <person name="Wipf D."/>
            <person name="Zambonelli A."/>
            <person name="Paolocci F."/>
            <person name="Nowrousian M."/>
            <person name="Ottonello S."/>
            <person name="Baldrian P."/>
            <person name="Spatafora J.W."/>
            <person name="Henrissat B."/>
            <person name="Nagy L.G."/>
            <person name="Aury J.M."/>
            <person name="Wincker P."/>
            <person name="Grigoriev I.V."/>
            <person name="Bonfante P."/>
            <person name="Martin F.M."/>
        </authorList>
    </citation>
    <scope>NUCLEOTIDE SEQUENCE [LARGE SCALE GENOMIC DNA]</scope>
    <source>
        <strain evidence="2 3">ATCC MYA-4762</strain>
    </source>
</reference>
<evidence type="ECO:0000313" key="3">
    <source>
        <dbReference type="Proteomes" id="UP000267821"/>
    </source>
</evidence>
<keyword evidence="3" id="KW-1185">Reference proteome</keyword>
<keyword evidence="1" id="KW-0812">Transmembrane</keyword>
<protein>
    <submittedName>
        <fullName evidence="2">Uncharacterized protein</fullName>
    </submittedName>
</protein>
<keyword evidence="1" id="KW-1133">Transmembrane helix</keyword>
<accession>A0A3N4LIK3</accession>
<organism evidence="2 3">
    <name type="scientific">Terfezia boudieri ATCC MYA-4762</name>
    <dbReference type="NCBI Taxonomy" id="1051890"/>
    <lineage>
        <taxon>Eukaryota</taxon>
        <taxon>Fungi</taxon>
        <taxon>Dikarya</taxon>
        <taxon>Ascomycota</taxon>
        <taxon>Pezizomycotina</taxon>
        <taxon>Pezizomycetes</taxon>
        <taxon>Pezizales</taxon>
        <taxon>Pezizaceae</taxon>
        <taxon>Terfezia</taxon>
    </lineage>
</organism>
<dbReference type="AlphaFoldDB" id="A0A3N4LIK3"/>
<sequence length="61" mass="6789">LDDEIAGTPATRHITIMLLGGIFNISSVSVSCICKKSCANRRCRCYKNDLKCSIYCHTKVH</sequence>
<dbReference type="InParanoid" id="A0A3N4LIK3"/>
<dbReference type="EMBL" id="ML121559">
    <property type="protein sequence ID" value="RPB21518.1"/>
    <property type="molecule type" value="Genomic_DNA"/>
</dbReference>
<name>A0A3N4LIK3_9PEZI</name>
<keyword evidence="1" id="KW-0472">Membrane</keyword>
<feature type="non-terminal residue" evidence="2">
    <location>
        <position position="1"/>
    </location>
</feature>
<proteinExistence type="predicted"/>
<dbReference type="Proteomes" id="UP000267821">
    <property type="component" value="Unassembled WGS sequence"/>
</dbReference>
<feature type="non-terminal residue" evidence="2">
    <location>
        <position position="61"/>
    </location>
</feature>
<evidence type="ECO:0000313" key="2">
    <source>
        <dbReference type="EMBL" id="RPB21518.1"/>
    </source>
</evidence>
<evidence type="ECO:0000256" key="1">
    <source>
        <dbReference type="SAM" id="Phobius"/>
    </source>
</evidence>
<gene>
    <name evidence="2" type="ORF">L211DRAFT_840705</name>
</gene>
<feature type="transmembrane region" description="Helical" evidence="1">
    <location>
        <begin position="14"/>
        <end position="34"/>
    </location>
</feature>